<keyword evidence="2" id="KW-1185">Reference proteome</keyword>
<organism evidence="1 2">
    <name type="scientific">Dermatophagoides pteronyssinus</name>
    <name type="common">European house dust mite</name>
    <dbReference type="NCBI Taxonomy" id="6956"/>
    <lineage>
        <taxon>Eukaryota</taxon>
        <taxon>Metazoa</taxon>
        <taxon>Ecdysozoa</taxon>
        <taxon>Arthropoda</taxon>
        <taxon>Chelicerata</taxon>
        <taxon>Arachnida</taxon>
        <taxon>Acari</taxon>
        <taxon>Acariformes</taxon>
        <taxon>Sarcoptiformes</taxon>
        <taxon>Astigmata</taxon>
        <taxon>Psoroptidia</taxon>
        <taxon>Analgoidea</taxon>
        <taxon>Pyroglyphidae</taxon>
        <taxon>Dermatophagoidinae</taxon>
        <taxon>Dermatophagoides</taxon>
    </lineage>
</organism>
<proteinExistence type="predicted"/>
<protein>
    <submittedName>
        <fullName evidence="1">Uncharacterized protein</fullName>
    </submittedName>
</protein>
<reference evidence="1 2" key="1">
    <citation type="journal article" date="2018" name="J. Allergy Clin. Immunol.">
        <title>High-quality assembly of Dermatophagoides pteronyssinus genome and transcriptome reveals a wide range of novel allergens.</title>
        <authorList>
            <person name="Liu X.Y."/>
            <person name="Yang K.Y."/>
            <person name="Wang M.Q."/>
            <person name="Kwok J.S."/>
            <person name="Zeng X."/>
            <person name="Yang Z."/>
            <person name="Xiao X.J."/>
            <person name="Lau C.P."/>
            <person name="Li Y."/>
            <person name="Huang Z.M."/>
            <person name="Ba J.G."/>
            <person name="Yim A.K."/>
            <person name="Ouyang C.Y."/>
            <person name="Ngai S.M."/>
            <person name="Chan T.F."/>
            <person name="Leung E.L."/>
            <person name="Liu L."/>
            <person name="Liu Z.G."/>
            <person name="Tsui S.K."/>
        </authorList>
    </citation>
    <scope>NUCLEOTIDE SEQUENCE [LARGE SCALE GENOMIC DNA]</scope>
    <source>
        <strain evidence="1">Derp</strain>
    </source>
</reference>
<sequence length="245" mass="28321">MFDNFLPIIKMNSFHLFKCLTFTAKSTTHCLSEELAFDDLCCSNFSIISSLVYVLLTANNEEHLPDHQVLYVVDMAFQQLLYEDFQQELIQPTTTGKQRCNNQWTNGKKINNNSKISICFFLYYCRKYNSSICKFASDFDKRIELFNCVKPITHFNNLSIIAFDVLYSNVTYCKFESSLCSRIISINICTSCASLIKSSHFLTKSSRPSLAIGTFYDFVQYVYVWTIDSVIRGLDFQHDGLIHLC</sequence>
<dbReference type="EMBL" id="NJHN03000065">
    <property type="protein sequence ID" value="KAH9418236.1"/>
    <property type="molecule type" value="Genomic_DNA"/>
</dbReference>
<accession>A0ABQ8J6P9</accession>
<dbReference type="Proteomes" id="UP000887458">
    <property type="component" value="Unassembled WGS sequence"/>
</dbReference>
<evidence type="ECO:0000313" key="1">
    <source>
        <dbReference type="EMBL" id="KAH9418236.1"/>
    </source>
</evidence>
<gene>
    <name evidence="1" type="ORF">DERP_010790</name>
</gene>
<comment type="caution">
    <text evidence="1">The sequence shown here is derived from an EMBL/GenBank/DDBJ whole genome shotgun (WGS) entry which is preliminary data.</text>
</comment>
<reference evidence="1 2" key="2">
    <citation type="journal article" date="2022" name="Mol. Biol. Evol.">
        <title>Comparative Genomics Reveals Insights into the Divergent Evolution of Astigmatic Mites and Household Pest Adaptations.</title>
        <authorList>
            <person name="Xiong Q."/>
            <person name="Wan A.T."/>
            <person name="Liu X."/>
            <person name="Fung C.S."/>
            <person name="Xiao X."/>
            <person name="Malainual N."/>
            <person name="Hou J."/>
            <person name="Wang L."/>
            <person name="Wang M."/>
            <person name="Yang K.Y."/>
            <person name="Cui Y."/>
            <person name="Leung E.L."/>
            <person name="Nong W."/>
            <person name="Shin S.K."/>
            <person name="Au S.W."/>
            <person name="Jeong K.Y."/>
            <person name="Chew F.T."/>
            <person name="Hui J.H."/>
            <person name="Leung T.F."/>
            <person name="Tungtrongchitr A."/>
            <person name="Zhong N."/>
            <person name="Liu Z."/>
            <person name="Tsui S.K."/>
        </authorList>
    </citation>
    <scope>NUCLEOTIDE SEQUENCE [LARGE SCALE GENOMIC DNA]</scope>
    <source>
        <strain evidence="1">Derp</strain>
    </source>
</reference>
<evidence type="ECO:0000313" key="2">
    <source>
        <dbReference type="Proteomes" id="UP000887458"/>
    </source>
</evidence>
<name>A0ABQ8J6P9_DERPT</name>